<evidence type="ECO:0000256" key="1">
    <source>
        <dbReference type="SAM" id="MobiDB-lite"/>
    </source>
</evidence>
<feature type="region of interest" description="Disordered" evidence="1">
    <location>
        <begin position="1"/>
        <end position="32"/>
    </location>
</feature>
<organism evidence="2 3">
    <name type="scientific">Pararge aegeria aegeria</name>
    <dbReference type="NCBI Taxonomy" id="348720"/>
    <lineage>
        <taxon>Eukaryota</taxon>
        <taxon>Metazoa</taxon>
        <taxon>Ecdysozoa</taxon>
        <taxon>Arthropoda</taxon>
        <taxon>Hexapoda</taxon>
        <taxon>Insecta</taxon>
        <taxon>Pterygota</taxon>
        <taxon>Neoptera</taxon>
        <taxon>Endopterygota</taxon>
        <taxon>Lepidoptera</taxon>
        <taxon>Glossata</taxon>
        <taxon>Ditrysia</taxon>
        <taxon>Papilionoidea</taxon>
        <taxon>Nymphalidae</taxon>
        <taxon>Satyrinae</taxon>
        <taxon>Satyrini</taxon>
        <taxon>Parargina</taxon>
        <taxon>Pararge</taxon>
    </lineage>
</organism>
<dbReference type="Proteomes" id="UP000838756">
    <property type="component" value="Unassembled WGS sequence"/>
</dbReference>
<name>A0A8S4QSS3_9NEOP</name>
<gene>
    <name evidence="2" type="primary">jg27986</name>
    <name evidence="2" type="ORF">PAEG_LOCUS6175</name>
</gene>
<comment type="caution">
    <text evidence="2">The sequence shown here is derived from an EMBL/GenBank/DDBJ whole genome shotgun (WGS) entry which is preliminary data.</text>
</comment>
<keyword evidence="3" id="KW-1185">Reference proteome</keyword>
<dbReference type="EMBL" id="CAKXAJ010019429">
    <property type="protein sequence ID" value="CAH2218339.1"/>
    <property type="molecule type" value="Genomic_DNA"/>
</dbReference>
<evidence type="ECO:0000313" key="3">
    <source>
        <dbReference type="Proteomes" id="UP000838756"/>
    </source>
</evidence>
<evidence type="ECO:0000313" key="2">
    <source>
        <dbReference type="EMBL" id="CAH2218339.1"/>
    </source>
</evidence>
<reference evidence="2" key="1">
    <citation type="submission" date="2022-03" db="EMBL/GenBank/DDBJ databases">
        <authorList>
            <person name="Lindestad O."/>
        </authorList>
    </citation>
    <scope>NUCLEOTIDE SEQUENCE</scope>
</reference>
<sequence>ASLAFGSSPGDRRSFAEWEGLGPGGGGTEGRGRAKINGCGCGLATLLQAM</sequence>
<protein>
    <submittedName>
        <fullName evidence="2">Jg27986 protein</fullName>
    </submittedName>
</protein>
<accession>A0A8S4QSS3</accession>
<dbReference type="AlphaFoldDB" id="A0A8S4QSS3"/>
<feature type="non-terminal residue" evidence="2">
    <location>
        <position position="1"/>
    </location>
</feature>
<proteinExistence type="predicted"/>